<dbReference type="Proteomes" id="UP001501442">
    <property type="component" value="Unassembled WGS sequence"/>
</dbReference>
<dbReference type="InterPro" id="IPR000073">
    <property type="entry name" value="AB_hydrolase_1"/>
</dbReference>
<dbReference type="PRINTS" id="PR00111">
    <property type="entry name" value="ABHYDROLASE"/>
</dbReference>
<accession>A0ABP8U567</accession>
<proteinExistence type="predicted"/>
<evidence type="ECO:0000259" key="1">
    <source>
        <dbReference type="Pfam" id="PF00561"/>
    </source>
</evidence>
<comment type="caution">
    <text evidence="2">The sequence shown here is derived from an EMBL/GenBank/DDBJ whole genome shotgun (WGS) entry which is preliminary data.</text>
</comment>
<protein>
    <submittedName>
        <fullName evidence="2">Alpha/beta hydrolase</fullName>
    </submittedName>
</protein>
<reference evidence="3" key="1">
    <citation type="journal article" date="2019" name="Int. J. Syst. Evol. Microbiol.">
        <title>The Global Catalogue of Microorganisms (GCM) 10K type strain sequencing project: providing services to taxonomists for standard genome sequencing and annotation.</title>
        <authorList>
            <consortium name="The Broad Institute Genomics Platform"/>
            <consortium name="The Broad Institute Genome Sequencing Center for Infectious Disease"/>
            <person name="Wu L."/>
            <person name="Ma J."/>
        </authorList>
    </citation>
    <scope>NUCLEOTIDE SEQUENCE [LARGE SCALE GENOMIC DNA]</scope>
    <source>
        <strain evidence="3">JCM 17939</strain>
    </source>
</reference>
<evidence type="ECO:0000313" key="2">
    <source>
        <dbReference type="EMBL" id="GAA4624182.1"/>
    </source>
</evidence>
<dbReference type="PANTHER" id="PTHR43194:SF2">
    <property type="entry name" value="PEROXISOMAL MEMBRANE PROTEIN LPX1"/>
    <property type="match status" value="1"/>
</dbReference>
<dbReference type="InterPro" id="IPR050228">
    <property type="entry name" value="Carboxylesterase_BioH"/>
</dbReference>
<dbReference type="PANTHER" id="PTHR43194">
    <property type="entry name" value="HYDROLASE ALPHA/BETA FOLD FAMILY"/>
    <property type="match status" value="1"/>
</dbReference>
<organism evidence="2 3">
    <name type="scientific">Actinoallomurus vinaceus</name>
    <dbReference type="NCBI Taxonomy" id="1080074"/>
    <lineage>
        <taxon>Bacteria</taxon>
        <taxon>Bacillati</taxon>
        <taxon>Actinomycetota</taxon>
        <taxon>Actinomycetes</taxon>
        <taxon>Streptosporangiales</taxon>
        <taxon>Thermomonosporaceae</taxon>
        <taxon>Actinoallomurus</taxon>
    </lineage>
</organism>
<dbReference type="Gene3D" id="3.40.50.1820">
    <property type="entry name" value="alpha/beta hydrolase"/>
    <property type="match status" value="1"/>
</dbReference>
<feature type="domain" description="AB hydrolase-1" evidence="1">
    <location>
        <begin position="17"/>
        <end position="238"/>
    </location>
</feature>
<keyword evidence="2" id="KW-0378">Hydrolase</keyword>
<dbReference type="EMBL" id="BAABHK010000003">
    <property type="protein sequence ID" value="GAA4624182.1"/>
    <property type="molecule type" value="Genomic_DNA"/>
</dbReference>
<keyword evidence="3" id="KW-1185">Reference proteome</keyword>
<dbReference type="SUPFAM" id="SSF53474">
    <property type="entry name" value="alpha/beta-Hydrolases"/>
    <property type="match status" value="1"/>
</dbReference>
<dbReference type="InterPro" id="IPR029058">
    <property type="entry name" value="AB_hydrolase_fold"/>
</dbReference>
<dbReference type="Pfam" id="PF00561">
    <property type="entry name" value="Abhydrolase_1"/>
    <property type="match status" value="1"/>
</dbReference>
<name>A0ABP8U567_9ACTN</name>
<sequence>MSVALPHDLCGSGPHRVIALHGWFGDRGAFHKIRPYLNGQAFTYAFPDYRGYGEARGLTGEYTLAEVAADVIALADRLGWEEFSLLGHSMGGAVMQRVMLDAPGRVRRLAGVSPVPASGVPFDEQGWALFSGAADEPGNRRAIIDLTTGSRLPALWLEEMVACSLKNSTVPAFRAYLDAWARTDFHVEVVGNATPVLVISGGHDPALSADVMRATWLEWYPNAELTVFDDAGHYAMDETPLALVSAVERFLAA</sequence>
<dbReference type="GO" id="GO:0016787">
    <property type="term" value="F:hydrolase activity"/>
    <property type="evidence" value="ECO:0007669"/>
    <property type="project" value="UniProtKB-KW"/>
</dbReference>
<evidence type="ECO:0000313" key="3">
    <source>
        <dbReference type="Proteomes" id="UP001501442"/>
    </source>
</evidence>
<dbReference type="RefSeq" id="WP_345430727.1">
    <property type="nucleotide sequence ID" value="NZ_BAABHK010000003.1"/>
</dbReference>
<gene>
    <name evidence="2" type="ORF">GCM10023196_023330</name>
</gene>